<evidence type="ECO:0000259" key="2">
    <source>
        <dbReference type="PROSITE" id="PS50191"/>
    </source>
</evidence>
<sequence length="391" mass="44489">MPSTAFKNGDETNNNQLSSDAVTFDSPSIDAYPYIKEIRELRQRLAETLKQWPEYDTVYSLQRWLQSQQYNVDATVPLVESGLKTIALLGCFDYSYENPENVSQTICSMILTAPYFPGGIMGFDKNGNVVPIQPLGRVRPKSLMTTGRVSDLYRISILECEGIMQLLRREEMRRQQKLGVIVIYDITEYSTAMITTSSMKKLFPESVSKVYVINAPAAISALIQMVKHLIPQQVLRDEIGEQFLLPYWGGSKVAESPTGLIRMCGDVPDDIKENAIKNMKRIPKEKLTTIKINARDQAFILIQVNEPESVLSWYFTVYSGDIDFSISFNGDLIWPVFRISTEFVPEYGKIVCTKKGLYTLHMDNRHSIFRAETIFYNVQIANRDGHAVINK</sequence>
<feature type="domain" description="CRAL-TRIO" evidence="2">
    <location>
        <begin position="108"/>
        <end position="234"/>
    </location>
</feature>
<organism evidence="4 5">
    <name type="scientific">Syphacia muris</name>
    <dbReference type="NCBI Taxonomy" id="451379"/>
    <lineage>
        <taxon>Eukaryota</taxon>
        <taxon>Metazoa</taxon>
        <taxon>Ecdysozoa</taxon>
        <taxon>Nematoda</taxon>
        <taxon>Chromadorea</taxon>
        <taxon>Rhabditida</taxon>
        <taxon>Spirurina</taxon>
        <taxon>Oxyuridomorpha</taxon>
        <taxon>Oxyuroidea</taxon>
        <taxon>Oxyuridae</taxon>
        <taxon>Syphacia</taxon>
    </lineage>
</organism>
<reference evidence="5" key="1">
    <citation type="submission" date="2017-02" db="UniProtKB">
        <authorList>
            <consortium name="WormBaseParasite"/>
        </authorList>
    </citation>
    <scope>IDENTIFICATION</scope>
</reference>
<dbReference type="PANTHER" id="PTHR23324:SF88">
    <property type="entry name" value="CRAL-TRIO DOMAIN-CONTAINING PROTEIN"/>
    <property type="match status" value="1"/>
</dbReference>
<accession>A0A0N5ABC6</accession>
<feature type="region of interest" description="Disordered" evidence="1">
    <location>
        <begin position="1"/>
        <end position="21"/>
    </location>
</feature>
<dbReference type="SUPFAM" id="SSF52087">
    <property type="entry name" value="CRAL/TRIO domain"/>
    <property type="match status" value="1"/>
</dbReference>
<name>A0A0N5ABC6_9BILA</name>
<dbReference type="SUPFAM" id="SSF101576">
    <property type="entry name" value="Supernatant protein factor (SPF), C-terminal domain"/>
    <property type="match status" value="1"/>
</dbReference>
<dbReference type="AlphaFoldDB" id="A0A0N5ABC6"/>
<protein>
    <submittedName>
        <fullName evidence="5">CRAL-TRIO domain-containing protein</fullName>
    </submittedName>
</protein>
<dbReference type="InterPro" id="IPR036865">
    <property type="entry name" value="CRAL-TRIO_dom_sf"/>
</dbReference>
<dbReference type="PANTHER" id="PTHR23324">
    <property type="entry name" value="SEC14 RELATED PROTEIN"/>
    <property type="match status" value="1"/>
</dbReference>
<evidence type="ECO:0000259" key="3">
    <source>
        <dbReference type="PROSITE" id="PS50866"/>
    </source>
</evidence>
<evidence type="ECO:0000313" key="5">
    <source>
        <dbReference type="WBParaSite" id="SMUV_0000145201-mRNA-1"/>
    </source>
</evidence>
<keyword evidence="4" id="KW-1185">Reference proteome</keyword>
<feature type="domain" description="GOLD" evidence="3">
    <location>
        <begin position="272"/>
        <end position="380"/>
    </location>
</feature>
<dbReference type="InterPro" id="IPR051064">
    <property type="entry name" value="SEC14/CRAL-TRIO_domain"/>
</dbReference>
<dbReference type="InterPro" id="IPR001251">
    <property type="entry name" value="CRAL-TRIO_dom"/>
</dbReference>
<dbReference type="STRING" id="451379.A0A0N5ABC6"/>
<dbReference type="Proteomes" id="UP000046393">
    <property type="component" value="Unplaced"/>
</dbReference>
<dbReference type="WBParaSite" id="SMUV_0000145201-mRNA-1">
    <property type="protein sequence ID" value="SMUV_0000145201-mRNA-1"/>
    <property type="gene ID" value="SMUV_0000145201"/>
</dbReference>
<dbReference type="Pfam" id="PF00650">
    <property type="entry name" value="CRAL_TRIO"/>
    <property type="match status" value="1"/>
</dbReference>
<dbReference type="PROSITE" id="PS50191">
    <property type="entry name" value="CRAL_TRIO"/>
    <property type="match status" value="1"/>
</dbReference>
<dbReference type="GO" id="GO:0005737">
    <property type="term" value="C:cytoplasm"/>
    <property type="evidence" value="ECO:0007669"/>
    <property type="project" value="TreeGrafter"/>
</dbReference>
<evidence type="ECO:0000313" key="4">
    <source>
        <dbReference type="Proteomes" id="UP000046393"/>
    </source>
</evidence>
<dbReference type="Gene3D" id="3.40.525.10">
    <property type="entry name" value="CRAL-TRIO lipid binding domain"/>
    <property type="match status" value="1"/>
</dbReference>
<dbReference type="SMART" id="SM00516">
    <property type="entry name" value="SEC14"/>
    <property type="match status" value="1"/>
</dbReference>
<dbReference type="InterPro" id="IPR036598">
    <property type="entry name" value="GOLD_dom_sf"/>
</dbReference>
<dbReference type="CDD" id="cd00170">
    <property type="entry name" value="SEC14"/>
    <property type="match status" value="1"/>
</dbReference>
<proteinExistence type="predicted"/>
<dbReference type="InterPro" id="IPR009038">
    <property type="entry name" value="GOLD_dom"/>
</dbReference>
<dbReference type="PROSITE" id="PS50866">
    <property type="entry name" value="GOLD"/>
    <property type="match status" value="1"/>
</dbReference>
<evidence type="ECO:0000256" key="1">
    <source>
        <dbReference type="SAM" id="MobiDB-lite"/>
    </source>
</evidence>
<dbReference type="Gene3D" id="2.60.120.680">
    <property type="entry name" value="GOLD domain"/>
    <property type="match status" value="1"/>
</dbReference>